<evidence type="ECO:0000313" key="2">
    <source>
        <dbReference type="Proteomes" id="UP000024635"/>
    </source>
</evidence>
<protein>
    <submittedName>
        <fullName evidence="1">Uncharacterized protein</fullName>
    </submittedName>
</protein>
<dbReference type="Proteomes" id="UP000024635">
    <property type="component" value="Unassembled WGS sequence"/>
</dbReference>
<accession>A0A016U1E2</accession>
<dbReference type="EMBL" id="JARK01001399">
    <property type="protein sequence ID" value="EYC08920.1"/>
    <property type="molecule type" value="Genomic_DNA"/>
</dbReference>
<proteinExistence type="predicted"/>
<sequence>MPAVILNASRDDIVRPRVRFDRNSEYLVLNEPIVCSCYQVCWPVVREVIGAASWQLYSYLHSSPLCVEFFERQNTITLE</sequence>
<reference evidence="2" key="1">
    <citation type="journal article" date="2015" name="Nat. Genet.">
        <title>The genome and transcriptome of the zoonotic hookworm Ancylostoma ceylanicum identify infection-specific gene families.</title>
        <authorList>
            <person name="Schwarz E.M."/>
            <person name="Hu Y."/>
            <person name="Antoshechkin I."/>
            <person name="Miller M.M."/>
            <person name="Sternberg P.W."/>
            <person name="Aroian R.V."/>
        </authorList>
    </citation>
    <scope>NUCLEOTIDE SEQUENCE</scope>
    <source>
        <strain evidence="2">HY135</strain>
    </source>
</reference>
<comment type="caution">
    <text evidence="1">The sequence shown here is derived from an EMBL/GenBank/DDBJ whole genome shotgun (WGS) entry which is preliminary data.</text>
</comment>
<organism evidence="1 2">
    <name type="scientific">Ancylostoma ceylanicum</name>
    <dbReference type="NCBI Taxonomy" id="53326"/>
    <lineage>
        <taxon>Eukaryota</taxon>
        <taxon>Metazoa</taxon>
        <taxon>Ecdysozoa</taxon>
        <taxon>Nematoda</taxon>
        <taxon>Chromadorea</taxon>
        <taxon>Rhabditida</taxon>
        <taxon>Rhabditina</taxon>
        <taxon>Rhabditomorpha</taxon>
        <taxon>Strongyloidea</taxon>
        <taxon>Ancylostomatidae</taxon>
        <taxon>Ancylostomatinae</taxon>
        <taxon>Ancylostoma</taxon>
    </lineage>
</organism>
<keyword evidence="2" id="KW-1185">Reference proteome</keyword>
<name>A0A016U1E2_9BILA</name>
<dbReference type="AlphaFoldDB" id="A0A016U1E2"/>
<gene>
    <name evidence="1" type="primary">Acey_s0063.g3435</name>
    <name evidence="1" type="ORF">Y032_0063g3435</name>
</gene>
<evidence type="ECO:0000313" key="1">
    <source>
        <dbReference type="EMBL" id="EYC08920.1"/>
    </source>
</evidence>